<protein>
    <submittedName>
        <fullName evidence="3">Anti-sigma regulatory factor (Ser/Thr protein kinase)</fullName>
    </submittedName>
</protein>
<reference evidence="3 4" key="1">
    <citation type="submission" date="2020-08" db="EMBL/GenBank/DDBJ databases">
        <title>Sequencing the genomes of 1000 actinobacteria strains.</title>
        <authorList>
            <person name="Klenk H.-P."/>
        </authorList>
    </citation>
    <scope>NUCLEOTIDE SEQUENCE [LARGE SCALE GENOMIC DNA]</scope>
    <source>
        <strain evidence="3 4">DSM 45823</strain>
    </source>
</reference>
<dbReference type="InterPro" id="IPR050267">
    <property type="entry name" value="Anti-sigma-factor_SerPK"/>
</dbReference>
<dbReference type="Proteomes" id="UP000539313">
    <property type="component" value="Unassembled WGS sequence"/>
</dbReference>
<evidence type="ECO:0000256" key="1">
    <source>
        <dbReference type="ARBA" id="ARBA00022527"/>
    </source>
</evidence>
<evidence type="ECO:0000313" key="3">
    <source>
        <dbReference type="EMBL" id="MBA9003303.1"/>
    </source>
</evidence>
<dbReference type="InterPro" id="IPR036890">
    <property type="entry name" value="HATPase_C_sf"/>
</dbReference>
<keyword evidence="1" id="KW-0723">Serine/threonine-protein kinase</keyword>
<dbReference type="EMBL" id="JACJII010000001">
    <property type="protein sequence ID" value="MBA9003303.1"/>
    <property type="molecule type" value="Genomic_DNA"/>
</dbReference>
<name>A0A7W3MWQ0_9ACTN</name>
<sequence>MGERAPGAVRRWAAGWLAGCGAESVVEDAVTVLTELVTNAWQAGAGRVIVLVEADAGAGVVRVCVRDDAPGAPCRREPGPWDGRGRGLLMVEALAVRWGHHPLASEAGRPGKAVWADLAWGRDGA</sequence>
<keyword evidence="1" id="KW-0808">Transferase</keyword>
<dbReference type="RefSeq" id="WP_182705092.1">
    <property type="nucleotide sequence ID" value="NZ_JACJII010000001.1"/>
</dbReference>
<dbReference type="GO" id="GO:0004674">
    <property type="term" value="F:protein serine/threonine kinase activity"/>
    <property type="evidence" value="ECO:0007669"/>
    <property type="project" value="UniProtKB-KW"/>
</dbReference>
<dbReference type="AlphaFoldDB" id="A0A7W3MWQ0"/>
<proteinExistence type="predicted"/>
<feature type="domain" description="Histidine kinase/HSP90-like ATPase" evidence="2">
    <location>
        <begin position="8"/>
        <end position="95"/>
    </location>
</feature>
<dbReference type="SUPFAM" id="SSF55874">
    <property type="entry name" value="ATPase domain of HSP90 chaperone/DNA topoisomerase II/histidine kinase"/>
    <property type="match status" value="1"/>
</dbReference>
<dbReference type="Pfam" id="PF13581">
    <property type="entry name" value="HATPase_c_2"/>
    <property type="match status" value="1"/>
</dbReference>
<dbReference type="PANTHER" id="PTHR35526">
    <property type="entry name" value="ANTI-SIGMA-F FACTOR RSBW-RELATED"/>
    <property type="match status" value="1"/>
</dbReference>
<dbReference type="PANTHER" id="PTHR35526:SF3">
    <property type="entry name" value="ANTI-SIGMA-F FACTOR RSBW"/>
    <property type="match status" value="1"/>
</dbReference>
<dbReference type="CDD" id="cd16936">
    <property type="entry name" value="HATPase_RsbW-like"/>
    <property type="match status" value="1"/>
</dbReference>
<gene>
    <name evidence="3" type="ORF">HNR21_002185</name>
</gene>
<keyword evidence="1" id="KW-0418">Kinase</keyword>
<accession>A0A7W3MWQ0</accession>
<keyword evidence="4" id="KW-1185">Reference proteome</keyword>
<dbReference type="Gene3D" id="3.30.565.10">
    <property type="entry name" value="Histidine kinase-like ATPase, C-terminal domain"/>
    <property type="match status" value="1"/>
</dbReference>
<organism evidence="3 4">
    <name type="scientific">Thermomonospora cellulosilytica</name>
    <dbReference type="NCBI Taxonomy" id="1411118"/>
    <lineage>
        <taxon>Bacteria</taxon>
        <taxon>Bacillati</taxon>
        <taxon>Actinomycetota</taxon>
        <taxon>Actinomycetes</taxon>
        <taxon>Streptosporangiales</taxon>
        <taxon>Thermomonosporaceae</taxon>
        <taxon>Thermomonospora</taxon>
    </lineage>
</organism>
<evidence type="ECO:0000259" key="2">
    <source>
        <dbReference type="Pfam" id="PF13581"/>
    </source>
</evidence>
<comment type="caution">
    <text evidence="3">The sequence shown here is derived from an EMBL/GenBank/DDBJ whole genome shotgun (WGS) entry which is preliminary data.</text>
</comment>
<dbReference type="InterPro" id="IPR003594">
    <property type="entry name" value="HATPase_dom"/>
</dbReference>
<evidence type="ECO:0000313" key="4">
    <source>
        <dbReference type="Proteomes" id="UP000539313"/>
    </source>
</evidence>